<dbReference type="SMART" id="SM00313">
    <property type="entry name" value="PXA"/>
    <property type="match status" value="1"/>
</dbReference>
<dbReference type="InterPro" id="IPR026960">
    <property type="entry name" value="RVT-Znf"/>
</dbReference>
<feature type="chain" id="PRO_5026863783" evidence="4">
    <location>
        <begin position="22"/>
        <end position="1436"/>
    </location>
</feature>
<comment type="caution">
    <text evidence="7">The sequence shown here is derived from an EMBL/GenBank/DDBJ whole genome shotgun (WGS) entry which is preliminary data.</text>
</comment>
<dbReference type="Pfam" id="PF08628">
    <property type="entry name" value="Nexin_C"/>
    <property type="match status" value="1"/>
</dbReference>
<sequence length="1436" mass="162122">MAPYRIMFSAMIIVMAIRVHSADTNTVFNPCSDTKVQRWDGFTFGFAFSSKDSFFFDQIQLSPCDSRLSLGGTDARLSVFRPKVDELTYLTVNTSDFDLAKAGGYMVAFAGRQYAARSIPTLVADKSNIITSFTLVLEFQEGRLINLYWKKFGCKSCGETSGVCLNNQECATPVDKCKTNGGSVDCNISIQLAFSGTDKTLEALNSKRPMETLHDLIEEAKLRTVWWAVCIFIVTYFLTHTSKSMWLNVPIAILLVSGVHFLLSEVEFRWKTRKPIGQSYLAHLEKKQLSVNDSRLTTLPPPPKWKRKIDSPVVEAAMEDFVNKILQDFVLDMWYSDITPDKEAPQLIHGIIMDILAEISRRAKDINLVDLLTRDVVDLVGDHLELFRKNQAAIGRDVMVTLSSEERDERLKRHLMASKELHPACMSSESEYKFLKRVMGAVLAAVLRPREAQCPIVRCITRELLTCLVMEPVMKFASPGQINELIEGIFLANNNKGDNEAGDDQSTNVTDQTQNQPVATNHEKSKESTSLRSGSFHNQKNDTPNDQKEPILNPPGTIASDLVQDKSVQPRSSKWARVLEAATKRRTEVLQPENLEDMWTKGRNYKKKAQKKAAQGLQPSIIDGSAVHNLNENSNDRPQEQNLDTDQGKTPDLSELVDESSNNVSGSKAASEKSNSSSDLNIQNQSETARPTQAGGSVNSEFYSANVGGENDLHNFNVTSDKAIAHTEGPVPKLRCRVLGAYFETLDSKSFAVYSIGVTDVDNNTWFVKRRYRNFERLHRHLKDIPNYTSQLPPKRIFSSSTEDAFVRQRCIQLDRYLQDLLSIPNIAEQHEVWDFLSMSSKSYSFGRSSSVVRTLAVNVDDAMDDIVRQFKKGVSDGLMRKVAGPVSPSESSVSASNRKMSFKGDEAIDSVTKRTTSDVGNSFSNNEDGEKDATLHHEEVGFLAQANERNLDKLNSKGFAKSDEQNKIIAEARSEILSMGANLASTPGLKEDPLGVPAEWTPPNVSVPLLNLVDTIFQLNRRGWLRRQVFWMSKQILQLMMEDAIDDWLVRQIHWLRRENVVAQGVRYLQDVLWPEGTFFLKLRANQADSSQSNEGTGKTSSGSKNTKPGSFEEQLQAVRRASEIKKMIFKGAPTTLVSLIGHKQYKRSAKDIYYFLQSAVCLKQLGYGLLELILITVFPELQEVIINIHEKKKDAKNQIQQAIQNFHLAYHAIFIRKEEQKQTFEIPVLEPLCLVHEVCTRLCFAGDDMKRMELPGGQEVKILTGYWYYHRNMNTLVEEDQFRSLVDLTASVILSNSIDRWVWLLDSSGEYSVSLARTYIDDFLLPTVGSPTRWVKVVPIKINIFAWKVSLDKLPSRFNLSLRGIDIPSIMCPICNLAGESSSRLLFSCSMARFLWRKVARRWDLNIHDFSSCEDWIAWFNSIRISKELKDVLE</sequence>
<keyword evidence="4" id="KW-0732">Signal</keyword>
<dbReference type="GO" id="GO:0035091">
    <property type="term" value="F:phosphatidylinositol binding"/>
    <property type="evidence" value="ECO:0007669"/>
    <property type="project" value="InterPro"/>
</dbReference>
<accession>A0A6L2JIM0</accession>
<feature type="compositionally biased region" description="Polar residues" evidence="3">
    <location>
        <begin position="1091"/>
        <end position="1110"/>
    </location>
</feature>
<dbReference type="GO" id="GO:0005768">
    <property type="term" value="C:endosome"/>
    <property type="evidence" value="ECO:0007669"/>
    <property type="project" value="UniProtKB-ARBA"/>
</dbReference>
<dbReference type="Pfam" id="PF13966">
    <property type="entry name" value="zf-RVT"/>
    <property type="match status" value="1"/>
</dbReference>
<dbReference type="PANTHER" id="PTHR22999:SF35">
    <property type="entry name" value="PHOX DOMAIN, SORTING NEXIN, PX DOMAIN SUPERFAMILY"/>
    <property type="match status" value="1"/>
</dbReference>
<evidence type="ECO:0000259" key="5">
    <source>
        <dbReference type="PROSITE" id="PS50195"/>
    </source>
</evidence>
<dbReference type="EMBL" id="BKCJ010000863">
    <property type="protein sequence ID" value="GEU36891.1"/>
    <property type="molecule type" value="Genomic_DNA"/>
</dbReference>
<dbReference type="Pfam" id="PF02194">
    <property type="entry name" value="PXA"/>
    <property type="match status" value="1"/>
</dbReference>
<evidence type="ECO:0000259" key="6">
    <source>
        <dbReference type="PROSITE" id="PS51207"/>
    </source>
</evidence>
<feature type="compositionally biased region" description="Polar residues" evidence="3">
    <location>
        <begin position="918"/>
        <end position="927"/>
    </location>
</feature>
<feature type="compositionally biased region" description="Polar residues" evidence="3">
    <location>
        <begin position="504"/>
        <end position="519"/>
    </location>
</feature>
<dbReference type="PROSITE" id="PS51207">
    <property type="entry name" value="PXA"/>
    <property type="match status" value="1"/>
</dbReference>
<evidence type="ECO:0000313" key="7">
    <source>
        <dbReference type="EMBL" id="GEU36891.1"/>
    </source>
</evidence>
<dbReference type="InterPro" id="IPR036871">
    <property type="entry name" value="PX_dom_sf"/>
</dbReference>
<feature type="region of interest" description="Disordered" evidence="3">
    <location>
        <begin position="1091"/>
        <end position="1112"/>
    </location>
</feature>
<feature type="domain" description="PX" evidence="5">
    <location>
        <begin position="732"/>
        <end position="844"/>
    </location>
</feature>
<dbReference type="SUPFAM" id="SSF64268">
    <property type="entry name" value="PX domain"/>
    <property type="match status" value="1"/>
</dbReference>
<evidence type="ECO:0000256" key="4">
    <source>
        <dbReference type="SAM" id="SignalP"/>
    </source>
</evidence>
<feature type="domain" description="PXA" evidence="6">
    <location>
        <begin position="311"/>
        <end position="494"/>
    </location>
</feature>
<evidence type="ECO:0000256" key="3">
    <source>
        <dbReference type="SAM" id="MobiDB-lite"/>
    </source>
</evidence>
<dbReference type="GO" id="GO:0016020">
    <property type="term" value="C:membrane"/>
    <property type="evidence" value="ECO:0007669"/>
    <property type="project" value="UniProtKB-ARBA"/>
</dbReference>
<dbReference type="PROSITE" id="PS50195">
    <property type="entry name" value="PX"/>
    <property type="match status" value="1"/>
</dbReference>
<dbReference type="PANTHER" id="PTHR22999">
    <property type="entry name" value="PX SERINE/THREONINE KINASE PXK"/>
    <property type="match status" value="1"/>
</dbReference>
<feature type="region of interest" description="Disordered" evidence="3">
    <location>
        <begin position="912"/>
        <end position="932"/>
    </location>
</feature>
<proteinExistence type="predicted"/>
<dbReference type="InterPro" id="IPR001683">
    <property type="entry name" value="PX_dom"/>
</dbReference>
<comment type="subcellular location">
    <subcellularLocation>
        <location evidence="1">Cytoplasm</location>
    </subcellularLocation>
</comment>
<dbReference type="SMART" id="SM00312">
    <property type="entry name" value="PX"/>
    <property type="match status" value="1"/>
</dbReference>
<dbReference type="Gene3D" id="3.30.1520.10">
    <property type="entry name" value="Phox-like domain"/>
    <property type="match status" value="1"/>
</dbReference>
<dbReference type="CDD" id="cd06872">
    <property type="entry name" value="PX_SNX19_like_plant"/>
    <property type="match status" value="1"/>
</dbReference>
<feature type="compositionally biased region" description="Polar residues" evidence="3">
    <location>
        <begin position="679"/>
        <end position="703"/>
    </location>
</feature>
<keyword evidence="2" id="KW-0963">Cytoplasm</keyword>
<dbReference type="InterPro" id="IPR051837">
    <property type="entry name" value="SortingNexin/PXDomain-PKLike"/>
</dbReference>
<reference evidence="7" key="1">
    <citation type="journal article" date="2019" name="Sci. Rep.">
        <title>Draft genome of Tanacetum cinerariifolium, the natural source of mosquito coil.</title>
        <authorList>
            <person name="Yamashiro T."/>
            <person name="Shiraishi A."/>
            <person name="Satake H."/>
            <person name="Nakayama K."/>
        </authorList>
    </citation>
    <scope>NUCLEOTIDE SEQUENCE</scope>
</reference>
<name>A0A6L2JIM0_TANCI</name>
<dbReference type="Pfam" id="PF00787">
    <property type="entry name" value="PX"/>
    <property type="match status" value="1"/>
</dbReference>
<evidence type="ECO:0000256" key="1">
    <source>
        <dbReference type="ARBA" id="ARBA00004496"/>
    </source>
</evidence>
<protein>
    <submittedName>
        <fullName evidence="7">Phox-associated domain, sorting nexin</fullName>
    </submittedName>
</protein>
<gene>
    <name evidence="7" type="ORF">Tci_008869</name>
</gene>
<dbReference type="InterPro" id="IPR003114">
    <property type="entry name" value="Phox_assoc"/>
</dbReference>
<feature type="region of interest" description="Disordered" evidence="3">
    <location>
        <begin position="496"/>
        <end position="572"/>
    </location>
</feature>
<dbReference type="InterPro" id="IPR013937">
    <property type="entry name" value="Sorting_nexin_C"/>
</dbReference>
<feature type="region of interest" description="Disordered" evidence="3">
    <location>
        <begin position="601"/>
        <end position="703"/>
    </location>
</feature>
<feature type="compositionally biased region" description="Basic and acidic residues" evidence="3">
    <location>
        <begin position="539"/>
        <end position="549"/>
    </location>
</feature>
<feature type="signal peptide" evidence="4">
    <location>
        <begin position="1"/>
        <end position="21"/>
    </location>
</feature>
<organism evidence="7">
    <name type="scientific">Tanacetum cinerariifolium</name>
    <name type="common">Dalmatian daisy</name>
    <name type="synonym">Chrysanthemum cinerariifolium</name>
    <dbReference type="NCBI Taxonomy" id="118510"/>
    <lineage>
        <taxon>Eukaryota</taxon>
        <taxon>Viridiplantae</taxon>
        <taxon>Streptophyta</taxon>
        <taxon>Embryophyta</taxon>
        <taxon>Tracheophyta</taxon>
        <taxon>Spermatophyta</taxon>
        <taxon>Magnoliopsida</taxon>
        <taxon>eudicotyledons</taxon>
        <taxon>Gunneridae</taxon>
        <taxon>Pentapetalae</taxon>
        <taxon>asterids</taxon>
        <taxon>campanulids</taxon>
        <taxon>Asterales</taxon>
        <taxon>Asteraceae</taxon>
        <taxon>Asteroideae</taxon>
        <taxon>Anthemideae</taxon>
        <taxon>Anthemidinae</taxon>
        <taxon>Tanacetum</taxon>
    </lineage>
</organism>
<feature type="compositionally biased region" description="Low complexity" evidence="3">
    <location>
        <begin position="665"/>
        <end position="678"/>
    </location>
</feature>
<evidence type="ECO:0000256" key="2">
    <source>
        <dbReference type="ARBA" id="ARBA00022490"/>
    </source>
</evidence>